<dbReference type="PROSITE" id="PS51752">
    <property type="entry name" value="JACALIN_LECTIN"/>
    <property type="match status" value="3"/>
</dbReference>
<dbReference type="STRING" id="56857.A0A200Q6S4"/>
<dbReference type="CDD" id="cd09612">
    <property type="entry name" value="Jacalin"/>
    <property type="match status" value="2"/>
</dbReference>
<sequence>MIKQNNSSNDQVGGYEKTKNNPPPICVGPWGSHKEGDPWDDGVHTTIRQLVVVHGAGIDSIKIEYDNKGTSSSSSSSSTSSVWWSQKHGGSGGIKTDKIKLDFPDEFLNSISGHYGSINDWGPVFIRSLTFESNRKTYGPFGTQQGTHHFSFPMTGCKIVGFHGRSSWYLNAIGVYLKPLNNQKPIISPSKMSSQSLLVANYGTDQNGYSVVQGSIGKDYDIVLALGTYTRKGSSNFEGIVSYGPWGGSGGTTFDDEVYTGVPQVNLTRSAAIVSIKVLYDRNGQPIWENKNGGTGGIKSEKIIFDYPFEALTHITGYYGPLMFMGPTVVKSITFHTTERKYGPFGDEQGTFFSSYIQEGMVIGFHGRGGWFLDSIGDHVLKGKLSKTRRSLNMYFNANNSVNNEIDNRLSSIYNVLQVIVKEPVPCGPGPWGGDGGKQWDDGVYTGIKQIYLTKGEAIFSIQIEYDREGWSAWSVRHGGSGGGTATKGEVWSLRGGVRNDFQFDNDRRSKSDQVWPPIRIYNISSLTIELKYTIF</sequence>
<reference evidence="5 6" key="1">
    <citation type="journal article" date="2017" name="Mol. Plant">
        <title>The Genome of Medicinal Plant Macleaya cordata Provides New Insights into Benzylisoquinoline Alkaloids Metabolism.</title>
        <authorList>
            <person name="Liu X."/>
            <person name="Liu Y."/>
            <person name="Huang P."/>
            <person name="Ma Y."/>
            <person name="Qing Z."/>
            <person name="Tang Q."/>
            <person name="Cao H."/>
            <person name="Cheng P."/>
            <person name="Zheng Y."/>
            <person name="Yuan Z."/>
            <person name="Zhou Y."/>
            <person name="Liu J."/>
            <person name="Tang Z."/>
            <person name="Zhuo Y."/>
            <person name="Zhang Y."/>
            <person name="Yu L."/>
            <person name="Huang J."/>
            <person name="Yang P."/>
            <person name="Peng Q."/>
            <person name="Zhang J."/>
            <person name="Jiang W."/>
            <person name="Zhang Z."/>
            <person name="Lin K."/>
            <person name="Ro D.K."/>
            <person name="Chen X."/>
            <person name="Xiong X."/>
            <person name="Shang Y."/>
            <person name="Huang S."/>
            <person name="Zeng J."/>
        </authorList>
    </citation>
    <scope>NUCLEOTIDE SEQUENCE [LARGE SCALE GENOMIC DNA]</scope>
    <source>
        <strain evidence="6">cv. BLH2017</strain>
        <tissue evidence="5">Root</tissue>
    </source>
</reference>
<dbReference type="Pfam" id="PF01419">
    <property type="entry name" value="Jacalin"/>
    <property type="match status" value="3"/>
</dbReference>
<organism evidence="5 6">
    <name type="scientific">Macleaya cordata</name>
    <name type="common">Five-seeded plume-poppy</name>
    <name type="synonym">Bocconia cordata</name>
    <dbReference type="NCBI Taxonomy" id="56857"/>
    <lineage>
        <taxon>Eukaryota</taxon>
        <taxon>Viridiplantae</taxon>
        <taxon>Streptophyta</taxon>
        <taxon>Embryophyta</taxon>
        <taxon>Tracheophyta</taxon>
        <taxon>Spermatophyta</taxon>
        <taxon>Magnoliopsida</taxon>
        <taxon>Ranunculales</taxon>
        <taxon>Papaveraceae</taxon>
        <taxon>Papaveroideae</taxon>
        <taxon>Macleaya</taxon>
    </lineage>
</organism>
<dbReference type="Proteomes" id="UP000195402">
    <property type="component" value="Unassembled WGS sequence"/>
</dbReference>
<accession>A0A200Q6S4</accession>
<evidence type="ECO:0000313" key="5">
    <source>
        <dbReference type="EMBL" id="OVA06186.1"/>
    </source>
</evidence>
<dbReference type="PANTHER" id="PTHR47293:SF68">
    <property type="entry name" value="JACALIN-RELATED LECTIN 3"/>
    <property type="match status" value="1"/>
</dbReference>
<comment type="similarity">
    <text evidence="1">Belongs to the jacalin lectin family.</text>
</comment>
<feature type="region of interest" description="Disordered" evidence="3">
    <location>
        <begin position="67"/>
        <end position="93"/>
    </location>
</feature>
<name>A0A200Q6S4_MACCD</name>
<dbReference type="InterPro" id="IPR001229">
    <property type="entry name" value="Jacalin-like_lectin_dom"/>
</dbReference>
<dbReference type="PANTHER" id="PTHR47293">
    <property type="entry name" value="JACALIN-RELATED LECTIN 3"/>
    <property type="match status" value="1"/>
</dbReference>
<dbReference type="InterPro" id="IPR036404">
    <property type="entry name" value="Jacalin-like_lectin_dom_sf"/>
</dbReference>
<evidence type="ECO:0000256" key="1">
    <source>
        <dbReference type="ARBA" id="ARBA00006568"/>
    </source>
</evidence>
<comment type="caution">
    <text evidence="5">The sequence shown here is derived from an EMBL/GenBank/DDBJ whole genome shotgun (WGS) entry which is preliminary data.</text>
</comment>
<feature type="compositionally biased region" description="Basic and acidic residues" evidence="3">
    <location>
        <begin position="32"/>
        <end position="41"/>
    </location>
</feature>
<dbReference type="FunFam" id="2.100.10.30:FF:000001">
    <property type="entry name" value="Jacalin-related lectin 33"/>
    <property type="match status" value="2"/>
</dbReference>
<evidence type="ECO:0000256" key="3">
    <source>
        <dbReference type="SAM" id="MobiDB-lite"/>
    </source>
</evidence>
<feature type="domain" description="Jacalin-type lectin" evidence="4">
    <location>
        <begin position="426"/>
        <end position="536"/>
    </location>
</feature>
<dbReference type="InterPro" id="IPR033734">
    <property type="entry name" value="Jacalin-like_lectin_dom_plant"/>
</dbReference>
<protein>
    <submittedName>
        <fullName evidence="5">Mannose-binding lectin</fullName>
    </submittedName>
</protein>
<dbReference type="GO" id="GO:0030246">
    <property type="term" value="F:carbohydrate binding"/>
    <property type="evidence" value="ECO:0007669"/>
    <property type="project" value="UniProtKB-KW"/>
</dbReference>
<gene>
    <name evidence="5" type="ORF">BVC80_857g22</name>
</gene>
<feature type="compositionally biased region" description="Polar residues" evidence="3">
    <location>
        <begin position="1"/>
        <end position="11"/>
    </location>
</feature>
<dbReference type="SMART" id="SM00915">
    <property type="entry name" value="Jacalin"/>
    <property type="match status" value="2"/>
</dbReference>
<feature type="domain" description="Jacalin-type lectin" evidence="4">
    <location>
        <begin position="240"/>
        <end position="382"/>
    </location>
</feature>
<feature type="domain" description="Jacalin-type lectin" evidence="4">
    <location>
        <begin position="24"/>
        <end position="179"/>
    </location>
</feature>
<dbReference type="SUPFAM" id="SSF51101">
    <property type="entry name" value="Mannose-binding lectins"/>
    <property type="match status" value="3"/>
</dbReference>
<dbReference type="InParanoid" id="A0A200Q6S4"/>
<keyword evidence="6" id="KW-1185">Reference proteome</keyword>
<dbReference type="EMBL" id="MVGT01002934">
    <property type="protein sequence ID" value="OVA06186.1"/>
    <property type="molecule type" value="Genomic_DNA"/>
</dbReference>
<evidence type="ECO:0000313" key="6">
    <source>
        <dbReference type="Proteomes" id="UP000195402"/>
    </source>
</evidence>
<dbReference type="OrthoDB" id="2415936at2759"/>
<dbReference type="OMA" id="NQNYDIV"/>
<keyword evidence="2 5" id="KW-0430">Lectin</keyword>
<evidence type="ECO:0000259" key="4">
    <source>
        <dbReference type="PROSITE" id="PS51752"/>
    </source>
</evidence>
<dbReference type="AlphaFoldDB" id="A0A200Q6S4"/>
<feature type="compositionally biased region" description="Low complexity" evidence="3">
    <location>
        <begin position="70"/>
        <end position="81"/>
    </location>
</feature>
<dbReference type="Gene3D" id="2.100.10.30">
    <property type="entry name" value="Jacalin-like lectin domain"/>
    <property type="match status" value="3"/>
</dbReference>
<feature type="region of interest" description="Disordered" evidence="3">
    <location>
        <begin position="1"/>
        <end position="41"/>
    </location>
</feature>
<proteinExistence type="inferred from homology"/>
<evidence type="ECO:0000256" key="2">
    <source>
        <dbReference type="ARBA" id="ARBA00022734"/>
    </source>
</evidence>